<dbReference type="SUPFAM" id="SSF52540">
    <property type="entry name" value="P-loop containing nucleoside triphosphate hydrolases"/>
    <property type="match status" value="1"/>
</dbReference>
<name>A0A0H3PDT7_CAMJJ</name>
<evidence type="ECO:0000313" key="2">
    <source>
        <dbReference type="EMBL" id="EAQ72668.1"/>
    </source>
</evidence>
<dbReference type="EMBL" id="CP000538">
    <property type="protein sequence ID" value="EAQ72668.1"/>
    <property type="molecule type" value="Genomic_DNA"/>
</dbReference>
<dbReference type="KEGG" id="cjj:CJJ81176_1466"/>
<accession>A0A0H3PDT7</accession>
<evidence type="ECO:0000313" key="3">
    <source>
        <dbReference type="Proteomes" id="UP000000646"/>
    </source>
</evidence>
<dbReference type="InterPro" id="IPR027417">
    <property type="entry name" value="P-loop_NTPase"/>
</dbReference>
<dbReference type="Gene3D" id="3.40.50.300">
    <property type="entry name" value="P-loop containing nucleotide triphosphate hydrolases"/>
    <property type="match status" value="1"/>
</dbReference>
<dbReference type="InterPro" id="IPR003593">
    <property type="entry name" value="AAA+_ATPase"/>
</dbReference>
<dbReference type="RefSeq" id="WP_011812801.1">
    <property type="nucleotide sequence ID" value="NC_008787.1"/>
</dbReference>
<organism evidence="2 3">
    <name type="scientific">Campylobacter jejuni subsp. jejuni serotype O:23/36 (strain 81-176)</name>
    <dbReference type="NCBI Taxonomy" id="354242"/>
    <lineage>
        <taxon>Bacteria</taxon>
        <taxon>Pseudomonadati</taxon>
        <taxon>Campylobacterota</taxon>
        <taxon>Epsilonproteobacteria</taxon>
        <taxon>Campylobacterales</taxon>
        <taxon>Campylobacteraceae</taxon>
        <taxon>Campylobacter</taxon>
    </lineage>
</organism>
<gene>
    <name evidence="2" type="primary">ctsP</name>
    <name evidence="2" type="ordered locus">CJJ81176_1466</name>
</gene>
<dbReference type="HOGENOM" id="CLU_118014_0_0_7"/>
<dbReference type="AlphaFoldDB" id="A0A0H3PDT7"/>
<reference evidence="3" key="1">
    <citation type="submission" date="2006-12" db="EMBL/GenBank/DDBJ databases">
        <authorList>
            <person name="Fouts D.E."/>
            <person name="Nelson K.E."/>
            <person name="Sebastian Y."/>
        </authorList>
    </citation>
    <scope>NUCLEOTIDE SEQUENCE [LARGE SCALE GENOMIC DNA]</scope>
    <source>
        <strain evidence="3">81-176</strain>
    </source>
</reference>
<protein>
    <submittedName>
        <fullName evidence="2">Transformation system protein</fullName>
    </submittedName>
</protein>
<dbReference type="Proteomes" id="UP000000646">
    <property type="component" value="Chromosome"/>
</dbReference>
<sequence>MSKIIPFREEIFHQINQILESQKAFIFLWGKSGSGKSVLLQRLAKKYNVDFINENFKDQSFLKEKIEFLISQGQSLIILDEVGMYDYAMLESIRIYSDSISFVLSSHKKLNMLKKEHFKSRLSACFKLKNISLLELDDYIKLKFGMNFSNKCLKFLQKISQGNLRYIDKTLKSFYEINSFFDKNKSQEYILKLSALENGLLR</sequence>
<dbReference type="eggNOG" id="COG2842">
    <property type="taxonomic scope" value="Bacteria"/>
</dbReference>
<proteinExistence type="predicted"/>
<evidence type="ECO:0000259" key="1">
    <source>
        <dbReference type="SMART" id="SM00382"/>
    </source>
</evidence>
<dbReference type="SMART" id="SM00382">
    <property type="entry name" value="AAA"/>
    <property type="match status" value="1"/>
</dbReference>
<feature type="domain" description="AAA+ ATPase" evidence="1">
    <location>
        <begin position="22"/>
        <end position="132"/>
    </location>
</feature>